<evidence type="ECO:0000256" key="8">
    <source>
        <dbReference type="ARBA" id="ARBA00038311"/>
    </source>
</evidence>
<dbReference type="PANTHER" id="PTHR12924">
    <property type="entry name" value="TRANSLOCON-ASSOCIATED PROTEIN, ALPHA SUBUNIT"/>
    <property type="match status" value="1"/>
</dbReference>
<comment type="function">
    <text evidence="7">Is probably involved in a pathway contributing to genomic integrity.</text>
</comment>
<keyword evidence="4" id="KW-0256">Endoplasmic reticulum</keyword>
<feature type="compositionally biased region" description="Basic and acidic residues" evidence="9">
    <location>
        <begin position="272"/>
        <end position="284"/>
    </location>
</feature>
<protein>
    <recommendedName>
        <fullName evidence="12">Translocon-associated protein subunit alpha</fullName>
    </recommendedName>
</protein>
<comment type="subcellular location">
    <subcellularLocation>
        <location evidence="1">Endoplasmic reticulum membrane</location>
        <topology evidence="1">Single-pass type I membrane protein</topology>
    </subcellularLocation>
</comment>
<evidence type="ECO:0000313" key="10">
    <source>
        <dbReference type="EMBL" id="KAG0276872.1"/>
    </source>
</evidence>
<evidence type="ECO:0000256" key="6">
    <source>
        <dbReference type="ARBA" id="ARBA00023136"/>
    </source>
</evidence>
<feature type="compositionally biased region" description="Gly residues" evidence="9">
    <location>
        <begin position="331"/>
        <end position="341"/>
    </location>
</feature>
<evidence type="ECO:0000256" key="3">
    <source>
        <dbReference type="ARBA" id="ARBA00022729"/>
    </source>
</evidence>
<dbReference type="Proteomes" id="UP001194580">
    <property type="component" value="Unassembled WGS sequence"/>
</dbReference>
<comment type="similarity">
    <text evidence="8">Belongs to the IRC22 family.</text>
</comment>
<evidence type="ECO:0000256" key="4">
    <source>
        <dbReference type="ARBA" id="ARBA00022824"/>
    </source>
</evidence>
<evidence type="ECO:0000256" key="2">
    <source>
        <dbReference type="ARBA" id="ARBA00022692"/>
    </source>
</evidence>
<evidence type="ECO:0008006" key="12">
    <source>
        <dbReference type="Google" id="ProtNLM"/>
    </source>
</evidence>
<dbReference type="InterPro" id="IPR005595">
    <property type="entry name" value="TRAP_alpha"/>
</dbReference>
<feature type="compositionally biased region" description="Basic and acidic residues" evidence="9">
    <location>
        <begin position="230"/>
        <end position="250"/>
    </location>
</feature>
<keyword evidence="5" id="KW-1133">Transmembrane helix</keyword>
<feature type="region of interest" description="Disordered" evidence="9">
    <location>
        <begin position="272"/>
        <end position="345"/>
    </location>
</feature>
<dbReference type="EMBL" id="JAAAIL010000329">
    <property type="protein sequence ID" value="KAG0276872.1"/>
    <property type="molecule type" value="Genomic_DNA"/>
</dbReference>
<sequence length="372" mass="40112">MLNKQTILKALLGGALFLTSGYLLTTNTAIAQDTTAAVHPNVAISAEFPKAVAGVTPDLISGRTNKIKVTLHNSGPHDLTVKMIVGSVAEMNDFTTVTHNLTTYKYDKPLKAHSALVLPYTIKVAHPAREVGLTLLAEMVDPTSLRHSQFQVLIYNSTVHFTQPASSWLDWKLILGSMLLAGAITTIVMTGMSTKNKYQSDPKRQHEKLVESKDAPKMDPMDRYAALARMKADDTPQSDSKTKAAKKDTNATETAAPKMSAMERYAALSEMKAKDGKPLPELKNKPTTATTDFLTGGEPFGILSQMKAMESEKNTEPESKHHRAPQMNVSSGGGGGGGGVGADRFEALADMKATRGDDVLNPERDMSSTRAL</sequence>
<dbReference type="Pfam" id="PF03896">
    <property type="entry name" value="TRAP_alpha"/>
    <property type="match status" value="1"/>
</dbReference>
<feature type="region of interest" description="Disordered" evidence="9">
    <location>
        <begin position="196"/>
        <end position="218"/>
    </location>
</feature>
<feature type="region of interest" description="Disordered" evidence="9">
    <location>
        <begin position="353"/>
        <end position="372"/>
    </location>
</feature>
<keyword evidence="3" id="KW-0732">Signal</keyword>
<dbReference type="GO" id="GO:0005789">
    <property type="term" value="C:endoplasmic reticulum membrane"/>
    <property type="evidence" value="ECO:0007669"/>
    <property type="project" value="UniProtKB-SubCell"/>
</dbReference>
<keyword evidence="6" id="KW-0472">Membrane</keyword>
<evidence type="ECO:0000256" key="5">
    <source>
        <dbReference type="ARBA" id="ARBA00022989"/>
    </source>
</evidence>
<evidence type="ECO:0000313" key="11">
    <source>
        <dbReference type="Proteomes" id="UP001194580"/>
    </source>
</evidence>
<feature type="compositionally biased region" description="Basic and acidic residues" evidence="9">
    <location>
        <begin position="198"/>
        <end position="218"/>
    </location>
</feature>
<dbReference type="AlphaFoldDB" id="A0AAD4DFR2"/>
<evidence type="ECO:0000256" key="9">
    <source>
        <dbReference type="SAM" id="MobiDB-lite"/>
    </source>
</evidence>
<proteinExistence type="inferred from homology"/>
<gene>
    <name evidence="10" type="ORF">BGZ95_006915</name>
</gene>
<organism evidence="10 11">
    <name type="scientific">Linnemannia exigua</name>
    <dbReference type="NCBI Taxonomy" id="604196"/>
    <lineage>
        <taxon>Eukaryota</taxon>
        <taxon>Fungi</taxon>
        <taxon>Fungi incertae sedis</taxon>
        <taxon>Mucoromycota</taxon>
        <taxon>Mortierellomycotina</taxon>
        <taxon>Mortierellomycetes</taxon>
        <taxon>Mortierellales</taxon>
        <taxon>Mortierellaceae</taxon>
        <taxon>Linnemannia</taxon>
    </lineage>
</organism>
<accession>A0AAD4DFR2</accession>
<name>A0AAD4DFR2_9FUNG</name>
<keyword evidence="2" id="KW-0812">Transmembrane</keyword>
<comment type="caution">
    <text evidence="10">The sequence shown here is derived from an EMBL/GenBank/DDBJ whole genome shotgun (WGS) entry which is preliminary data.</text>
</comment>
<dbReference type="PANTHER" id="PTHR12924:SF0">
    <property type="entry name" value="TRANSLOCON-ASSOCIATED PROTEIN SUBUNIT ALPHA"/>
    <property type="match status" value="1"/>
</dbReference>
<evidence type="ECO:0000256" key="1">
    <source>
        <dbReference type="ARBA" id="ARBA00004115"/>
    </source>
</evidence>
<feature type="region of interest" description="Disordered" evidence="9">
    <location>
        <begin position="230"/>
        <end position="260"/>
    </location>
</feature>
<evidence type="ECO:0000256" key="7">
    <source>
        <dbReference type="ARBA" id="ARBA00037565"/>
    </source>
</evidence>
<reference evidence="10" key="1">
    <citation type="journal article" date="2020" name="Fungal Divers.">
        <title>Resolving the Mortierellaceae phylogeny through synthesis of multi-gene phylogenetics and phylogenomics.</title>
        <authorList>
            <person name="Vandepol N."/>
            <person name="Liber J."/>
            <person name="Desiro A."/>
            <person name="Na H."/>
            <person name="Kennedy M."/>
            <person name="Barry K."/>
            <person name="Grigoriev I.V."/>
            <person name="Miller A.N."/>
            <person name="O'Donnell K."/>
            <person name="Stajich J.E."/>
            <person name="Bonito G."/>
        </authorList>
    </citation>
    <scope>NUCLEOTIDE SEQUENCE</scope>
    <source>
        <strain evidence="10">NRRL 28262</strain>
    </source>
</reference>
<feature type="compositionally biased region" description="Basic and acidic residues" evidence="9">
    <location>
        <begin position="309"/>
        <end position="319"/>
    </location>
</feature>
<keyword evidence="11" id="KW-1185">Reference proteome</keyword>